<dbReference type="Pfam" id="PF13279">
    <property type="entry name" value="4HBT_2"/>
    <property type="match status" value="1"/>
</dbReference>
<dbReference type="PANTHER" id="PTHR12475">
    <property type="match status" value="1"/>
</dbReference>
<dbReference type="SUPFAM" id="SSF54637">
    <property type="entry name" value="Thioesterase/thiol ester dehydrase-isomerase"/>
    <property type="match status" value="1"/>
</dbReference>
<evidence type="ECO:0000313" key="3">
    <source>
        <dbReference type="Proteomes" id="UP000277300"/>
    </source>
</evidence>
<accession>A0A3F2RC88</accession>
<dbReference type="Proteomes" id="UP000277300">
    <property type="component" value="Unassembled WGS sequence"/>
</dbReference>
<dbReference type="EMBL" id="MBDO02000728">
    <property type="protein sequence ID" value="RLN52592.1"/>
    <property type="molecule type" value="Genomic_DNA"/>
</dbReference>
<proteinExistence type="predicted"/>
<evidence type="ECO:0000256" key="1">
    <source>
        <dbReference type="SAM" id="MobiDB-lite"/>
    </source>
</evidence>
<dbReference type="InterPro" id="IPR029069">
    <property type="entry name" value="HotDog_dom_sf"/>
</dbReference>
<evidence type="ECO:0000313" key="2">
    <source>
        <dbReference type="EMBL" id="RLN52592.1"/>
    </source>
</evidence>
<reference evidence="2 3" key="1">
    <citation type="submission" date="2018-07" db="EMBL/GenBank/DDBJ databases">
        <title>Genome sequencing of oomycete isolates from Chile give support for New Zealand origin for Phytophthora kernoviae and make available the first Nothophytophthora sp. genome.</title>
        <authorList>
            <person name="Studholme D.J."/>
            <person name="Sanfuentes E."/>
            <person name="Panda P."/>
            <person name="Hill R."/>
            <person name="Sambles C."/>
            <person name="Grant M."/>
            <person name="Williams N.M."/>
            <person name="Mcdougal R.L."/>
        </authorList>
    </citation>
    <scope>NUCLEOTIDE SEQUENCE [LARGE SCALE GENOMIC DNA]</scope>
    <source>
        <strain evidence="2">Chile6</strain>
    </source>
</reference>
<dbReference type="CDD" id="cd00586">
    <property type="entry name" value="4HBT"/>
    <property type="match status" value="1"/>
</dbReference>
<comment type="caution">
    <text evidence="2">The sequence shown here is derived from an EMBL/GenBank/DDBJ whole genome shotgun (WGS) entry which is preliminary data.</text>
</comment>
<dbReference type="Gene3D" id="3.10.129.10">
    <property type="entry name" value="Hotdog Thioesterase"/>
    <property type="match status" value="1"/>
</dbReference>
<evidence type="ECO:0008006" key="4">
    <source>
        <dbReference type="Google" id="ProtNLM"/>
    </source>
</evidence>
<dbReference type="PANTHER" id="PTHR12475:SF4">
    <property type="entry name" value="PROTEIN THEM6"/>
    <property type="match status" value="1"/>
</dbReference>
<dbReference type="OrthoDB" id="265761at2759"/>
<sequence>MVLRMLWNISSGLVHGVLHKNPRPGLVGLHYPAIWRGRTGFLDCDVNLHLNNSSYLFSMELARWHFTASNGILWQAVKHRRMFLVASQAIRYRHGIPPFHVYEIRTQVVHWDDHWVYFLHQFQCPATGKQYAEGLSRVLVKQRGEGVLFDKLIAEVYDGPIPPPPSEVPAVVKGFLEWDAASRDSMESAHDAEKPKITSKPPQKTPEKLGARIWEEMRRSMNLP</sequence>
<name>A0A3F2RC88_9STRA</name>
<protein>
    <recommendedName>
        <fullName evidence="4">Thioesterase domain-containing protein</fullName>
    </recommendedName>
</protein>
<gene>
    <name evidence="2" type="ORF">BBP00_00009585</name>
</gene>
<organism evidence="2 3">
    <name type="scientific">Phytophthora kernoviae</name>
    <dbReference type="NCBI Taxonomy" id="325452"/>
    <lineage>
        <taxon>Eukaryota</taxon>
        <taxon>Sar</taxon>
        <taxon>Stramenopiles</taxon>
        <taxon>Oomycota</taxon>
        <taxon>Peronosporomycetes</taxon>
        <taxon>Peronosporales</taxon>
        <taxon>Peronosporaceae</taxon>
        <taxon>Phytophthora</taxon>
    </lineage>
</organism>
<feature type="region of interest" description="Disordered" evidence="1">
    <location>
        <begin position="183"/>
        <end position="212"/>
    </location>
</feature>
<feature type="compositionally biased region" description="Basic and acidic residues" evidence="1">
    <location>
        <begin position="183"/>
        <end position="196"/>
    </location>
</feature>
<dbReference type="AlphaFoldDB" id="A0A3F2RC88"/>
<dbReference type="InterPro" id="IPR051490">
    <property type="entry name" value="THEM6_lcsJ_thioesterase"/>
</dbReference>